<sequence length="867" mass="91140">MPRLDPSPAASAEDLAGLGTQARIDPAAVPGERSRLHRRLSMEMMRQECARLGRRTEKQIRAADNADNGRSRPDPKPKGPAPSSHGDAETSVAARQPPGAEEPPADVEQRPSNRAPRHTWHAAPGGFTTLRLIGPVAADAGGAVRASHGTQFPELQGHRARGRARLSGLVSKGTQPLLDMLHRAPAPADPAKGGGTAPPTRIPGIRPPKQQQQPVDDDWEMVPPGPSAATSDRRAPAASRPPPNAQQSQIPLPPNARSRAASPTGADEHGRGPSNVFLRLARRLNGTRGQPGEAAALGTMPRKMDMLLPAAQFMSQQSPKRQPTPQAQVFYTRPAVAESAARKPTPPRRHSYQVAPDEGPDDQGAPRRAREPRPPRTPRTKPPAGDDDDMPENDDYLSPRGRSATVSQMSRQTHSAAGGPAREQPVPPQRQVSATQAGAPAASDASDSLGRKQSVSLRPSSLIPSLTRRLGLGFGSKSNPPAASTVAATGGRTGAGDGPGRRPGSRVVSSSSNKGALSERVAIPPRLSIDSVAGTAARPTSRRASRRMSRWAADRDADLWDADEHNHSPHLAAPGSLSSYSMQISIDSSSDSDGALDVDDRAIYAHSIHRAPSSAGPRSYLSSRRLDGRSGEFDPADPHSAAAVEHLLSSPVRPLPRQRAHSQQLLSPGADGGDGAPRAGTRGMLSLLHHQHSYRHRSSSAEDDDLDTHEPDLHFGQSDTASDGEQTSAANSHAVGSVASPPGVAAATEAPGDAQIRDASPPAVAGAAAVDLPRGGAGAAESGHDAGDSTALVSSPSEYAKIWKTLSSLLTSESSQLFQIGLNLEYPLGPTEHVMPGSPIIVRESEPSSIIAYTLLNDEYRKTLQTL</sequence>
<name>A0ACC1KXR9_9FUNG</name>
<dbReference type="EC" id="2.7.1.150" evidence="1"/>
<gene>
    <name evidence="1" type="primary">MDM12_2</name>
    <name evidence="1" type="ORF">H4R21_004503</name>
</gene>
<reference evidence="1" key="1">
    <citation type="submission" date="2022-07" db="EMBL/GenBank/DDBJ databases">
        <title>Phylogenomic reconstructions and comparative analyses of Kickxellomycotina fungi.</title>
        <authorList>
            <person name="Reynolds N.K."/>
            <person name="Stajich J.E."/>
            <person name="Barry K."/>
            <person name="Grigoriev I.V."/>
            <person name="Crous P."/>
            <person name="Smith M.E."/>
        </authorList>
    </citation>
    <scope>NUCLEOTIDE SEQUENCE</scope>
    <source>
        <strain evidence="1">BCRC 34780</strain>
    </source>
</reference>
<keyword evidence="1" id="KW-0808">Transferase</keyword>
<comment type="caution">
    <text evidence="1">The sequence shown here is derived from an EMBL/GenBank/DDBJ whole genome shotgun (WGS) entry which is preliminary data.</text>
</comment>
<organism evidence="1 2">
    <name type="scientific">Coemansia helicoidea</name>
    <dbReference type="NCBI Taxonomy" id="1286919"/>
    <lineage>
        <taxon>Eukaryota</taxon>
        <taxon>Fungi</taxon>
        <taxon>Fungi incertae sedis</taxon>
        <taxon>Zoopagomycota</taxon>
        <taxon>Kickxellomycotina</taxon>
        <taxon>Kickxellomycetes</taxon>
        <taxon>Kickxellales</taxon>
        <taxon>Kickxellaceae</taxon>
        <taxon>Coemansia</taxon>
    </lineage>
</organism>
<dbReference type="EMBL" id="JANBUN010001720">
    <property type="protein sequence ID" value="KAJ2796976.1"/>
    <property type="molecule type" value="Genomic_DNA"/>
</dbReference>
<proteinExistence type="predicted"/>
<evidence type="ECO:0000313" key="2">
    <source>
        <dbReference type="Proteomes" id="UP001140087"/>
    </source>
</evidence>
<evidence type="ECO:0000313" key="1">
    <source>
        <dbReference type="EMBL" id="KAJ2796976.1"/>
    </source>
</evidence>
<protein>
    <submittedName>
        <fullName evidence="1">Mitochondrial distribution and morphology protein 12</fullName>
        <ecNumber evidence="1">2.7.1.150</ecNumber>
    </submittedName>
</protein>
<dbReference type="Proteomes" id="UP001140087">
    <property type="component" value="Unassembled WGS sequence"/>
</dbReference>
<feature type="non-terminal residue" evidence="1">
    <location>
        <position position="867"/>
    </location>
</feature>
<accession>A0ACC1KXR9</accession>
<keyword evidence="2" id="KW-1185">Reference proteome</keyword>